<accession>A0A7G9T7V8</accession>
<protein>
    <submittedName>
        <fullName evidence="3">Sensor domain-containing protein</fullName>
    </submittedName>
</protein>
<evidence type="ECO:0000313" key="4">
    <source>
        <dbReference type="Proteomes" id="UP000515838"/>
    </source>
</evidence>
<dbReference type="AlphaFoldDB" id="A0A7G9T7V8"/>
<organism evidence="3 4">
    <name type="scientific">Pseudoxanthomonas mexicana</name>
    <dbReference type="NCBI Taxonomy" id="128785"/>
    <lineage>
        <taxon>Bacteria</taxon>
        <taxon>Pseudomonadati</taxon>
        <taxon>Pseudomonadota</taxon>
        <taxon>Gammaproteobacteria</taxon>
        <taxon>Lysobacterales</taxon>
        <taxon>Lysobacteraceae</taxon>
        <taxon>Pseudoxanthomonas</taxon>
    </lineage>
</organism>
<gene>
    <name evidence="3" type="ORF">IAE60_09345</name>
</gene>
<dbReference type="EMBL" id="CP060731">
    <property type="protein sequence ID" value="QNN76183.1"/>
    <property type="molecule type" value="Genomic_DNA"/>
</dbReference>
<keyword evidence="1" id="KW-1133">Transmembrane helix</keyword>
<evidence type="ECO:0000259" key="2">
    <source>
        <dbReference type="Pfam" id="PF13796"/>
    </source>
</evidence>
<dbReference type="RefSeq" id="WP_187572048.1">
    <property type="nucleotide sequence ID" value="NZ_CP060731.1"/>
</dbReference>
<feature type="transmembrane region" description="Helical" evidence="1">
    <location>
        <begin position="139"/>
        <end position="161"/>
    </location>
</feature>
<keyword evidence="1" id="KW-0812">Transmembrane</keyword>
<dbReference type="Proteomes" id="UP000515838">
    <property type="component" value="Chromosome"/>
</dbReference>
<dbReference type="Pfam" id="PF13796">
    <property type="entry name" value="Sensor"/>
    <property type="match status" value="1"/>
</dbReference>
<keyword evidence="1" id="KW-0472">Membrane</keyword>
<dbReference type="Pfam" id="PF22564">
    <property type="entry name" value="HAAS"/>
    <property type="match status" value="1"/>
</dbReference>
<name>A0A7G9T7V8_PSEMX</name>
<dbReference type="GeneID" id="81471171"/>
<feature type="domain" description="Putative sensor" evidence="2">
    <location>
        <begin position="119"/>
        <end position="300"/>
    </location>
</feature>
<feature type="transmembrane region" description="Helical" evidence="1">
    <location>
        <begin position="113"/>
        <end position="133"/>
    </location>
</feature>
<feature type="transmembrane region" description="Helical" evidence="1">
    <location>
        <begin position="265"/>
        <end position="285"/>
    </location>
</feature>
<evidence type="ECO:0000256" key="1">
    <source>
        <dbReference type="SAM" id="Phobius"/>
    </source>
</evidence>
<sequence length="306" mass="34065">MNTTTHPGSRLPTTIPEYLDQLRAALAGADKAMIQDAVYDAEEYLRSELAENPGKSEAEVIASVAGSYGAPEEVADIYRETEVTVAKALRPPLPPKRNSLLGRFFGVAADARTYGALFYMLLSLATGTFYFTWVVTGASLSFGLMILIIGIPLLLLFLMSVRLLSLVEGRVVEVLLGERMPRRPLYTQRDKPWTTRLKELFTDGRTWTAMLYLLLMHPLGVLYFSVAITLLAVSLGFIAAPVAYFLPFDYVMSFGDWNMITDAPWMLPLVSVFGIVLLFVTLHLARMVGRFHGWLAKHLLVRTPVV</sequence>
<evidence type="ECO:0000313" key="3">
    <source>
        <dbReference type="EMBL" id="QNN76183.1"/>
    </source>
</evidence>
<reference evidence="3 4" key="1">
    <citation type="submission" date="2020-08" db="EMBL/GenBank/DDBJ databases">
        <title>Streptomycin Non-resistant strain, P. mexicana.</title>
        <authorList>
            <person name="Ganesh-Kumar S."/>
            <person name="Zhe T."/>
            <person name="Yu Z."/>
            <person name="Min Y."/>
        </authorList>
    </citation>
    <scope>NUCLEOTIDE SEQUENCE [LARGE SCALE GENOMIC DNA]</scope>
    <source>
        <strain evidence="3 4">GTZY2</strain>
    </source>
</reference>
<proteinExistence type="predicted"/>
<dbReference type="InterPro" id="IPR025828">
    <property type="entry name" value="Put_sensor_dom"/>
</dbReference>
<feature type="transmembrane region" description="Helical" evidence="1">
    <location>
        <begin position="220"/>
        <end position="245"/>
    </location>
</feature>